<organism evidence="1 2">
    <name type="scientific">Vaccinium darrowii</name>
    <dbReference type="NCBI Taxonomy" id="229202"/>
    <lineage>
        <taxon>Eukaryota</taxon>
        <taxon>Viridiplantae</taxon>
        <taxon>Streptophyta</taxon>
        <taxon>Embryophyta</taxon>
        <taxon>Tracheophyta</taxon>
        <taxon>Spermatophyta</taxon>
        <taxon>Magnoliopsida</taxon>
        <taxon>eudicotyledons</taxon>
        <taxon>Gunneridae</taxon>
        <taxon>Pentapetalae</taxon>
        <taxon>asterids</taxon>
        <taxon>Ericales</taxon>
        <taxon>Ericaceae</taxon>
        <taxon>Vaccinioideae</taxon>
        <taxon>Vaccinieae</taxon>
        <taxon>Vaccinium</taxon>
    </lineage>
</organism>
<proteinExistence type="predicted"/>
<protein>
    <submittedName>
        <fullName evidence="1">Uncharacterized protein</fullName>
    </submittedName>
</protein>
<sequence>MGESTATALAVENKVGESVASGASLEASVSFGKFESDSLSWEKWSSFSSNKYLEEVEKFSAPGSVAQKKAYFEAHYKKIASRKDEAPGQEEKQSRINQLMTNDGNGDEIQYKNTSGTDTEVNIVSDQSSAEEFEQVSDSMGILNISPFDQSNDSATTTIDCQNSLVDGAKEEHDSIPDSLELSKLEEAIVVQEGTCINGSQVNVELPPVMVHEETNLNGAQDPVQFRTRLEETRNKSGIKKDNANLGASIFSQKINATRKERNLAGTMKKPASLLPKRSPPTSTPKTAKSTPTPTVMSASRSIAKGDSGLSLPRSKNLSAGERKKIIPSSLHMSLSLSPANYESTHPTTTRKSLIMEKMGDKDIVKRAFKTFQKDVNQVRSSGYEISSRAKEVSTVGTEQKFSTSLTSRKENEGLRKAAEKMDAPKGQLGRSWNSPLARSVKGASMDQRKAKPAPSSIGLMSDGRAEKQREISKKLEEKSYAKEVEKTRLHLKSKEGTKN</sequence>
<dbReference type="Proteomes" id="UP000828048">
    <property type="component" value="Chromosome 2"/>
</dbReference>
<dbReference type="EMBL" id="CM037152">
    <property type="protein sequence ID" value="KAH7835687.1"/>
    <property type="molecule type" value="Genomic_DNA"/>
</dbReference>
<keyword evidence="2" id="KW-1185">Reference proteome</keyword>
<evidence type="ECO:0000313" key="2">
    <source>
        <dbReference type="Proteomes" id="UP000828048"/>
    </source>
</evidence>
<evidence type="ECO:0000313" key="1">
    <source>
        <dbReference type="EMBL" id="KAH7835687.1"/>
    </source>
</evidence>
<accession>A0ACB7X4Q3</accession>
<reference evidence="1 2" key="1">
    <citation type="journal article" date="2021" name="Hortic Res">
        <title>High-quality reference genome and annotation aids understanding of berry development for evergreen blueberry (Vaccinium darrowii).</title>
        <authorList>
            <person name="Yu J."/>
            <person name="Hulse-Kemp A.M."/>
            <person name="Babiker E."/>
            <person name="Staton M."/>
        </authorList>
    </citation>
    <scope>NUCLEOTIDE SEQUENCE [LARGE SCALE GENOMIC DNA]</scope>
    <source>
        <strain evidence="2">cv. NJ 8807/NJ 8810</strain>
        <tissue evidence="1">Young leaf</tissue>
    </source>
</reference>
<comment type="caution">
    <text evidence="1">The sequence shown here is derived from an EMBL/GenBank/DDBJ whole genome shotgun (WGS) entry which is preliminary data.</text>
</comment>
<gene>
    <name evidence="1" type="ORF">Vadar_028795</name>
</gene>
<name>A0ACB7X4Q3_9ERIC</name>